<keyword evidence="9" id="KW-1185">Reference proteome</keyword>
<dbReference type="GO" id="GO:0016020">
    <property type="term" value="C:membrane"/>
    <property type="evidence" value="ECO:0007669"/>
    <property type="project" value="UniProtKB-SubCell"/>
</dbReference>
<evidence type="ECO:0000256" key="2">
    <source>
        <dbReference type="ARBA" id="ARBA00022692"/>
    </source>
</evidence>
<evidence type="ECO:0000256" key="6">
    <source>
        <dbReference type="SAM" id="Phobius"/>
    </source>
</evidence>
<evidence type="ECO:0000256" key="1">
    <source>
        <dbReference type="ARBA" id="ARBA00004141"/>
    </source>
</evidence>
<keyword evidence="4 6" id="KW-0472">Membrane</keyword>
<proteinExistence type="predicted"/>
<dbReference type="AlphaFoldDB" id="A0A9P0DQQ2"/>
<sequence>MIMNYLSQKFLYFTNYFFVKGTEEDKHKRKVSKYEMYFEEVYKILSWEDITQTLVSFLVVNFIFWIVVQWQVKFLGFLFSIILVIFICDSYFENKDLTGYEAKYVDAFEEICINPYDIIISLKTLRRENPSSFCIGMCIIFLFISFVAQNISGYVLIYLTILGIFFIPLGFKFIPDEYVKSFSEIIKSLTNTRGVLAEEELIPFISDKDFDQKDADLDSLLTDRTADSVSNSLISGMSAMPSFMDFVETQQDIREEDLLPSQHFHRKPTHTPDDLSSDSDSEQPDINFESSHFSEDTSSEEEKHLGKGLKFSSDFVDNASRKVISDAGSLGGVISNFATLGGAFVANALKSAVTTAPVQRKSSSSDSDFEIIDSDDVK</sequence>
<evidence type="ECO:0000313" key="9">
    <source>
        <dbReference type="Proteomes" id="UP001153737"/>
    </source>
</evidence>
<reference evidence="8" key="1">
    <citation type="submission" date="2022-01" db="EMBL/GenBank/DDBJ databases">
        <authorList>
            <person name="King R."/>
        </authorList>
    </citation>
    <scope>NUCLEOTIDE SEQUENCE</scope>
</reference>
<dbReference type="EMBL" id="OU896721">
    <property type="protein sequence ID" value="CAH1154149.1"/>
    <property type="molecule type" value="Genomic_DNA"/>
</dbReference>
<evidence type="ECO:0000256" key="3">
    <source>
        <dbReference type="ARBA" id="ARBA00022989"/>
    </source>
</evidence>
<organism evidence="8 9">
    <name type="scientific">Phaedon cochleariae</name>
    <name type="common">Mustard beetle</name>
    <dbReference type="NCBI Taxonomy" id="80249"/>
    <lineage>
        <taxon>Eukaryota</taxon>
        <taxon>Metazoa</taxon>
        <taxon>Ecdysozoa</taxon>
        <taxon>Arthropoda</taxon>
        <taxon>Hexapoda</taxon>
        <taxon>Insecta</taxon>
        <taxon>Pterygota</taxon>
        <taxon>Neoptera</taxon>
        <taxon>Endopterygota</taxon>
        <taxon>Coleoptera</taxon>
        <taxon>Polyphaga</taxon>
        <taxon>Cucujiformia</taxon>
        <taxon>Chrysomeloidea</taxon>
        <taxon>Chrysomelidae</taxon>
        <taxon>Chrysomelinae</taxon>
        <taxon>Chrysomelini</taxon>
        <taxon>Phaedon</taxon>
    </lineage>
</organism>
<keyword evidence="3 6" id="KW-1133">Transmembrane helix</keyword>
<feature type="transmembrane region" description="Helical" evidence="6">
    <location>
        <begin position="130"/>
        <end position="148"/>
    </location>
</feature>
<keyword evidence="2 6" id="KW-0812">Transmembrane</keyword>
<name>A0A9P0DQQ2_PHACE</name>
<feature type="compositionally biased region" description="Basic and acidic residues" evidence="5">
    <location>
        <begin position="292"/>
        <end position="305"/>
    </location>
</feature>
<feature type="transmembrane region" description="Helical" evidence="6">
    <location>
        <begin position="154"/>
        <end position="174"/>
    </location>
</feature>
<gene>
    <name evidence="8" type="ORF">PHAECO_LOCUS4839</name>
</gene>
<evidence type="ECO:0000256" key="5">
    <source>
        <dbReference type="SAM" id="MobiDB-lite"/>
    </source>
</evidence>
<accession>A0A9P0DQQ2</accession>
<feature type="transmembrane region" description="Helical" evidence="6">
    <location>
        <begin position="74"/>
        <end position="92"/>
    </location>
</feature>
<reference evidence="8" key="2">
    <citation type="submission" date="2022-10" db="EMBL/GenBank/DDBJ databases">
        <authorList>
            <consortium name="ENA_rothamsted_submissions"/>
            <consortium name="culmorum"/>
            <person name="King R."/>
        </authorList>
    </citation>
    <scope>NUCLEOTIDE SEQUENCE</scope>
</reference>
<feature type="transmembrane region" description="Helical" evidence="6">
    <location>
        <begin position="50"/>
        <end position="68"/>
    </location>
</feature>
<protein>
    <recommendedName>
        <fullName evidence="7">RETREG1-3/ARL6IP-like N-terminal reticulon-homology domain-containing protein</fullName>
    </recommendedName>
</protein>
<evidence type="ECO:0000313" key="8">
    <source>
        <dbReference type="EMBL" id="CAH1154149.1"/>
    </source>
</evidence>
<dbReference type="Proteomes" id="UP001153737">
    <property type="component" value="Chromosome 15"/>
</dbReference>
<evidence type="ECO:0000256" key="4">
    <source>
        <dbReference type="ARBA" id="ARBA00023136"/>
    </source>
</evidence>
<feature type="region of interest" description="Disordered" evidence="5">
    <location>
        <begin position="355"/>
        <end position="378"/>
    </location>
</feature>
<feature type="domain" description="RETREG1-3/ARL6IP-like N-terminal reticulon-homology" evidence="7">
    <location>
        <begin position="118"/>
        <end position="170"/>
    </location>
</feature>
<dbReference type="Pfam" id="PF24456">
    <property type="entry name" value="RHD_RETREG1-3"/>
    <property type="match status" value="1"/>
</dbReference>
<feature type="compositionally biased region" description="Acidic residues" evidence="5">
    <location>
        <begin position="367"/>
        <end position="378"/>
    </location>
</feature>
<dbReference type="InterPro" id="IPR057282">
    <property type="entry name" value="RETREG1-3-like_RHD"/>
</dbReference>
<evidence type="ECO:0000259" key="7">
    <source>
        <dbReference type="Pfam" id="PF24456"/>
    </source>
</evidence>
<feature type="region of interest" description="Disordered" evidence="5">
    <location>
        <begin position="263"/>
        <end position="305"/>
    </location>
</feature>
<comment type="subcellular location">
    <subcellularLocation>
        <location evidence="1">Membrane</location>
        <topology evidence="1">Multi-pass membrane protein</topology>
    </subcellularLocation>
</comment>
<dbReference type="GO" id="GO:0005783">
    <property type="term" value="C:endoplasmic reticulum"/>
    <property type="evidence" value="ECO:0007669"/>
    <property type="project" value="UniProtKB-ARBA"/>
</dbReference>
<dbReference type="OrthoDB" id="10029527at2759"/>